<gene>
    <name evidence="2" type="ORF">DPV87_05575</name>
</gene>
<keyword evidence="1" id="KW-1133">Transmembrane helix</keyword>
<feature type="transmembrane region" description="Helical" evidence="1">
    <location>
        <begin position="248"/>
        <end position="265"/>
    </location>
</feature>
<sequence>MSEEQSKPLAAFLAILPIGLLLMVDFFIESLQLAEKLIPHLAFGVLIAQLLCLVAFIKGEICPGQRGRLIKANACFALYWFIWLGMSLASPHHYVITDIVSLSGLSAVYAVWKQPKDEVARRGFLLMASLVSGFGVIAYLMIFFGNPTPNFVQYNPLAQALMGVLLANLCLSVSRNRLQGFIALLPLLMILLLAINALAVLIFIIYQGTSAVVFSNVFAYGIYFLLHLVIAGVLLLHSVNKWKLSYNSLLILFFMASSLPVWAMFI</sequence>
<dbReference type="Proteomes" id="UP000253910">
    <property type="component" value="Unassembled WGS sequence"/>
</dbReference>
<evidence type="ECO:0000313" key="2">
    <source>
        <dbReference type="EMBL" id="RDE91342.1"/>
    </source>
</evidence>
<feature type="transmembrane region" description="Helical" evidence="1">
    <location>
        <begin position="69"/>
        <end position="88"/>
    </location>
</feature>
<name>A0A369Z242_HAEPA</name>
<accession>A0A369Z242</accession>
<feature type="transmembrane region" description="Helical" evidence="1">
    <location>
        <begin position="217"/>
        <end position="236"/>
    </location>
</feature>
<keyword evidence="1" id="KW-0472">Membrane</keyword>
<dbReference type="EMBL" id="QEPW01000008">
    <property type="protein sequence ID" value="RDE91342.1"/>
    <property type="molecule type" value="Genomic_DNA"/>
</dbReference>
<feature type="transmembrane region" description="Helical" evidence="1">
    <location>
        <begin position="181"/>
        <end position="205"/>
    </location>
</feature>
<dbReference type="RefSeq" id="WP_111315436.1">
    <property type="nucleotide sequence ID" value="NZ_QEPW01000008.1"/>
</dbReference>
<protein>
    <submittedName>
        <fullName evidence="2">Uncharacterized protein</fullName>
    </submittedName>
</protein>
<keyword evidence="1" id="KW-0812">Transmembrane</keyword>
<feature type="transmembrane region" description="Helical" evidence="1">
    <location>
        <begin position="124"/>
        <end position="144"/>
    </location>
</feature>
<comment type="caution">
    <text evidence="2">The sequence shown here is derived from an EMBL/GenBank/DDBJ whole genome shotgun (WGS) entry which is preliminary data.</text>
</comment>
<evidence type="ECO:0000313" key="3">
    <source>
        <dbReference type="Proteomes" id="UP000253910"/>
    </source>
</evidence>
<feature type="transmembrane region" description="Helical" evidence="1">
    <location>
        <begin position="94"/>
        <end position="112"/>
    </location>
</feature>
<reference evidence="2 3" key="1">
    <citation type="submission" date="2018-05" db="EMBL/GenBank/DDBJ databases">
        <title>Draft Genome Sequences for a Diverse set of 7 Haemophilus Species.</title>
        <authorList>
            <person name="Nichols M."/>
            <person name="Topaz N."/>
            <person name="Wang X."/>
            <person name="Wang X."/>
            <person name="Boxrud D."/>
        </authorList>
    </citation>
    <scope>NUCLEOTIDE SEQUENCE [LARGE SCALE GENOMIC DNA]</scope>
    <source>
        <strain evidence="2 3">C2008001710</strain>
    </source>
</reference>
<dbReference type="AlphaFoldDB" id="A0A369Z242"/>
<feature type="transmembrane region" description="Helical" evidence="1">
    <location>
        <begin position="40"/>
        <end position="57"/>
    </location>
</feature>
<feature type="transmembrane region" description="Helical" evidence="1">
    <location>
        <begin position="9"/>
        <end position="28"/>
    </location>
</feature>
<organism evidence="2 3">
    <name type="scientific">Haemophilus parainfluenzae</name>
    <dbReference type="NCBI Taxonomy" id="729"/>
    <lineage>
        <taxon>Bacteria</taxon>
        <taxon>Pseudomonadati</taxon>
        <taxon>Pseudomonadota</taxon>
        <taxon>Gammaproteobacteria</taxon>
        <taxon>Pasteurellales</taxon>
        <taxon>Pasteurellaceae</taxon>
        <taxon>Haemophilus</taxon>
    </lineage>
</organism>
<feature type="transmembrane region" description="Helical" evidence="1">
    <location>
        <begin position="156"/>
        <end position="174"/>
    </location>
</feature>
<evidence type="ECO:0000256" key="1">
    <source>
        <dbReference type="SAM" id="Phobius"/>
    </source>
</evidence>
<proteinExistence type="predicted"/>